<gene>
    <name evidence="3" type="ORF">NOSIN_23810</name>
</gene>
<feature type="compositionally biased region" description="Basic and acidic residues" evidence="1">
    <location>
        <begin position="286"/>
        <end position="297"/>
    </location>
</feature>
<evidence type="ECO:0000256" key="2">
    <source>
        <dbReference type="SAM" id="Phobius"/>
    </source>
</evidence>
<keyword evidence="2" id="KW-1133">Transmembrane helix</keyword>
<keyword evidence="2" id="KW-0812">Transmembrane</keyword>
<protein>
    <submittedName>
        <fullName evidence="3">Uncharacterized protein</fullName>
    </submittedName>
</protein>
<proteinExistence type="predicted"/>
<feature type="compositionally biased region" description="Basic and acidic residues" evidence="1">
    <location>
        <begin position="333"/>
        <end position="360"/>
    </location>
</feature>
<organism evidence="3 4">
    <name type="scientific">Nocardiopsis sinuspersici</name>
    <dbReference type="NCBI Taxonomy" id="501010"/>
    <lineage>
        <taxon>Bacteria</taxon>
        <taxon>Bacillati</taxon>
        <taxon>Actinomycetota</taxon>
        <taxon>Actinomycetes</taxon>
        <taxon>Streptosporangiales</taxon>
        <taxon>Nocardiopsidaceae</taxon>
        <taxon>Nocardiopsis</taxon>
    </lineage>
</organism>
<keyword evidence="4" id="KW-1185">Reference proteome</keyword>
<feature type="transmembrane region" description="Helical" evidence="2">
    <location>
        <begin position="111"/>
        <end position="133"/>
    </location>
</feature>
<name>A0A1V3C9H2_9ACTN</name>
<feature type="region of interest" description="Disordered" evidence="1">
    <location>
        <begin position="286"/>
        <end position="362"/>
    </location>
</feature>
<reference evidence="4" key="1">
    <citation type="submission" date="2016-08" db="EMBL/GenBank/DDBJ databases">
        <authorList>
            <person name="Tokovenko B."/>
            <person name="Kalinowski J."/>
        </authorList>
    </citation>
    <scope>NUCLEOTIDE SEQUENCE [LARGE SCALE GENOMIC DNA]</scope>
    <source>
        <strain evidence="4">UTMC102</strain>
    </source>
</reference>
<evidence type="ECO:0000313" key="4">
    <source>
        <dbReference type="Proteomes" id="UP000189004"/>
    </source>
</evidence>
<evidence type="ECO:0000256" key="1">
    <source>
        <dbReference type="SAM" id="MobiDB-lite"/>
    </source>
</evidence>
<feature type="transmembrane region" description="Helical" evidence="2">
    <location>
        <begin position="145"/>
        <end position="168"/>
    </location>
</feature>
<dbReference type="AlphaFoldDB" id="A0A1V3C9H2"/>
<sequence length="407" mass="43730">MPKNKPTEVTDVVADLKARTQQAQSLASVPRQELLADPRLNPSTRALADRLEADRLRARLDWEHRRYLRSEREADRRAEDAIRAAEAVDRARAATDPAYTVLTLVRSRGRFAALSLGASLVLSVGSAMGLEAAVTAHYPTAPTGIGYLGEVALTGMSTAAIIWAGLLARSQAFPTGGRRAALIGLIVVPLLVSIVGSTIGSGPVGAVASLGSAAFSWFAYLIAVTSADAIGQLVKRMGTATTATEIPVDNEDQEYEEPTTPLPHRTAGEALEVVGEELAEQVDDYLRSHGSPSERSHGQTRSHGTGPERSHGDASPADDGADAESAQVTPSERTSERDRSHDDGESPERVLTAQERRRLEGLQNRRRVANYLYRRPDAHTAEIATELGLGESTVRRIRKELENGGEP</sequence>
<dbReference type="STRING" id="501010.NOSIN_23810"/>
<dbReference type="Proteomes" id="UP000189004">
    <property type="component" value="Unassembled WGS sequence"/>
</dbReference>
<feature type="transmembrane region" description="Helical" evidence="2">
    <location>
        <begin position="180"/>
        <end position="200"/>
    </location>
</feature>
<feature type="transmembrane region" description="Helical" evidence="2">
    <location>
        <begin position="206"/>
        <end position="227"/>
    </location>
</feature>
<evidence type="ECO:0000313" key="3">
    <source>
        <dbReference type="EMBL" id="OOC57407.1"/>
    </source>
</evidence>
<keyword evidence="2" id="KW-0472">Membrane</keyword>
<dbReference type="EMBL" id="MCOK01000001">
    <property type="protein sequence ID" value="OOC57407.1"/>
    <property type="molecule type" value="Genomic_DNA"/>
</dbReference>
<accession>A0A1V3C9H2</accession>
<feature type="region of interest" description="Disordered" evidence="1">
    <location>
        <begin position="244"/>
        <end position="265"/>
    </location>
</feature>
<dbReference type="OrthoDB" id="3486024at2"/>
<feature type="compositionally biased region" description="Acidic residues" evidence="1">
    <location>
        <begin position="248"/>
        <end position="257"/>
    </location>
</feature>
<feature type="compositionally biased region" description="Low complexity" evidence="1">
    <location>
        <begin position="313"/>
        <end position="326"/>
    </location>
</feature>
<comment type="caution">
    <text evidence="3">The sequence shown here is derived from an EMBL/GenBank/DDBJ whole genome shotgun (WGS) entry which is preliminary data.</text>
</comment>